<sequence length="238" mass="27492">MSYSDVSWISNLARSHVFPLYIASQKLHHFNFLVFFHFVTIVFKIIDCGSGSTHCENASQVDCVSNRKERQKVSYRSCREASKLRTHPLKDIPLHDRLYVRITVSFNEGWQPRAGASQLLRDQPIPFPQVVESDEEVEPVGPTGKSRPRGNSKAAASRKQANPDKWDRHTTAIEDHRKFWKGGRETFESLNPFICAVCMQEFLKITTLNHESELYWAAFDYLASNESGRQVFQMKLRR</sequence>
<name>A0ABC8L3D0_ERUVS</name>
<organism evidence="2 3">
    <name type="scientific">Eruca vesicaria subsp. sativa</name>
    <name type="common">Garden rocket</name>
    <name type="synonym">Eruca sativa</name>
    <dbReference type="NCBI Taxonomy" id="29727"/>
    <lineage>
        <taxon>Eukaryota</taxon>
        <taxon>Viridiplantae</taxon>
        <taxon>Streptophyta</taxon>
        <taxon>Embryophyta</taxon>
        <taxon>Tracheophyta</taxon>
        <taxon>Spermatophyta</taxon>
        <taxon>Magnoliopsida</taxon>
        <taxon>eudicotyledons</taxon>
        <taxon>Gunneridae</taxon>
        <taxon>Pentapetalae</taxon>
        <taxon>rosids</taxon>
        <taxon>malvids</taxon>
        <taxon>Brassicales</taxon>
        <taxon>Brassicaceae</taxon>
        <taxon>Brassiceae</taxon>
        <taxon>Eruca</taxon>
    </lineage>
</organism>
<comment type="caution">
    <text evidence="2">The sequence shown here is derived from an EMBL/GenBank/DDBJ whole genome shotgun (WGS) entry which is preliminary data.</text>
</comment>
<feature type="region of interest" description="Disordered" evidence="1">
    <location>
        <begin position="131"/>
        <end position="167"/>
    </location>
</feature>
<dbReference type="AlphaFoldDB" id="A0ABC8L3D0"/>
<reference evidence="2 3" key="1">
    <citation type="submission" date="2022-03" db="EMBL/GenBank/DDBJ databases">
        <authorList>
            <person name="Macdonald S."/>
            <person name="Ahmed S."/>
            <person name="Newling K."/>
        </authorList>
    </citation>
    <scope>NUCLEOTIDE SEQUENCE [LARGE SCALE GENOMIC DNA]</scope>
</reference>
<dbReference type="EMBL" id="CAKOAT010439598">
    <property type="protein sequence ID" value="CAH8373018.1"/>
    <property type="molecule type" value="Genomic_DNA"/>
</dbReference>
<dbReference type="Proteomes" id="UP001642260">
    <property type="component" value="Unassembled WGS sequence"/>
</dbReference>
<proteinExistence type="predicted"/>
<evidence type="ECO:0000256" key="1">
    <source>
        <dbReference type="SAM" id="MobiDB-lite"/>
    </source>
</evidence>
<evidence type="ECO:0000313" key="3">
    <source>
        <dbReference type="Proteomes" id="UP001642260"/>
    </source>
</evidence>
<evidence type="ECO:0000313" key="2">
    <source>
        <dbReference type="EMBL" id="CAH8373018.1"/>
    </source>
</evidence>
<keyword evidence="3" id="KW-1185">Reference proteome</keyword>
<accession>A0ABC8L3D0</accession>
<protein>
    <submittedName>
        <fullName evidence="2">Uncharacterized protein</fullName>
    </submittedName>
</protein>
<gene>
    <name evidence="2" type="ORF">ERUC_LOCUS31789</name>
</gene>